<dbReference type="InterPro" id="IPR050261">
    <property type="entry name" value="FrsA_esterase"/>
</dbReference>
<gene>
    <name evidence="4" type="ORF">ACFO5W_06725</name>
</gene>
<dbReference type="PROSITE" id="PS50293">
    <property type="entry name" value="TPR_REGION"/>
    <property type="match status" value="1"/>
</dbReference>
<sequence length="517" mass="56281">MRWLASCFLVLVALSVHASEGFQFRAEYGPHLVGFRVVQQYDLSRSYRVGYDAVTGEADQGLQGRPIQTLIWYPAASPGRPLIYDDYLRLAATEDRFDLDKDEAMRITTQALREYLAFGVSPTHIDAVRNEPVRATGDAPAEQGAFPLIIYAPSDASTAFENDGLCEYLASHGYVVIASPSHGAHVRYMRDGSVADSVENTRAQAADIGFLIGYAGSLPDVDGAKVGVVGYSWGGMASTFAAVADSRIRALVDLDGSVRYFPNVLAAAPDVIPDRITVPLLFFAERGDPLGPGVDSLPNSFLAHIHYADVTEIGLHRLSHDDLATDNLRFLSEASSKGTTVDERNESYAWVARYTLAFLDATLKRDAGAKLFMAATPDSEHVPAGVLSIRHRASAGVPPSVQDFARTLRARGFDNALQVYAAYTKEHPGFHIPDDTFEAWFSSLSDLAHADDAVDICLLWSHVSPKSIDAWTDLGAAYEIAGKPEKAVSSYRKILAIDPHNRIAMERIKSLTSVLKG</sequence>
<keyword evidence="2" id="KW-0732">Signal</keyword>
<dbReference type="RefSeq" id="WP_266150839.1">
    <property type="nucleotide sequence ID" value="NZ_CP064028.1"/>
</dbReference>
<dbReference type="InterPro" id="IPR011990">
    <property type="entry name" value="TPR-like_helical_dom_sf"/>
</dbReference>
<dbReference type="PROSITE" id="PS50005">
    <property type="entry name" value="TPR"/>
    <property type="match status" value="1"/>
</dbReference>
<evidence type="ECO:0000313" key="4">
    <source>
        <dbReference type="EMBL" id="MFC4526330.1"/>
    </source>
</evidence>
<dbReference type="Pfam" id="PF01738">
    <property type="entry name" value="DLH"/>
    <property type="match status" value="1"/>
</dbReference>
<evidence type="ECO:0000256" key="1">
    <source>
        <dbReference type="PROSITE-ProRule" id="PRU00339"/>
    </source>
</evidence>
<dbReference type="SMART" id="SM00028">
    <property type="entry name" value="TPR"/>
    <property type="match status" value="1"/>
</dbReference>
<dbReference type="GO" id="GO:0016787">
    <property type="term" value="F:hydrolase activity"/>
    <property type="evidence" value="ECO:0007669"/>
    <property type="project" value="UniProtKB-KW"/>
</dbReference>
<organism evidence="4 5">
    <name type="scientific">Dyella halodurans</name>
    <dbReference type="NCBI Taxonomy" id="1920171"/>
    <lineage>
        <taxon>Bacteria</taxon>
        <taxon>Pseudomonadati</taxon>
        <taxon>Pseudomonadota</taxon>
        <taxon>Gammaproteobacteria</taxon>
        <taxon>Lysobacterales</taxon>
        <taxon>Rhodanobacteraceae</taxon>
        <taxon>Dyella</taxon>
    </lineage>
</organism>
<feature type="chain" id="PRO_5045888520" evidence="2">
    <location>
        <begin position="19"/>
        <end position="517"/>
    </location>
</feature>
<proteinExistence type="predicted"/>
<comment type="caution">
    <text evidence="4">The sequence shown here is derived from an EMBL/GenBank/DDBJ whole genome shotgun (WGS) entry which is preliminary data.</text>
</comment>
<reference evidence="5" key="1">
    <citation type="journal article" date="2019" name="Int. J. Syst. Evol. Microbiol.">
        <title>The Global Catalogue of Microorganisms (GCM) 10K type strain sequencing project: providing services to taxonomists for standard genome sequencing and annotation.</title>
        <authorList>
            <consortium name="The Broad Institute Genomics Platform"/>
            <consortium name="The Broad Institute Genome Sequencing Center for Infectious Disease"/>
            <person name="Wu L."/>
            <person name="Ma J."/>
        </authorList>
    </citation>
    <scope>NUCLEOTIDE SEQUENCE [LARGE SCALE GENOMIC DNA]</scope>
    <source>
        <strain evidence="5">CCM 4481</strain>
    </source>
</reference>
<keyword evidence="4" id="KW-0378">Hydrolase</keyword>
<dbReference type="Pfam" id="PF00515">
    <property type="entry name" value="TPR_1"/>
    <property type="match status" value="1"/>
</dbReference>
<dbReference type="Gene3D" id="3.40.50.1820">
    <property type="entry name" value="alpha/beta hydrolase"/>
    <property type="match status" value="1"/>
</dbReference>
<dbReference type="SUPFAM" id="SSF48452">
    <property type="entry name" value="TPR-like"/>
    <property type="match status" value="1"/>
</dbReference>
<dbReference type="InterPro" id="IPR029058">
    <property type="entry name" value="AB_hydrolase_fold"/>
</dbReference>
<feature type="signal peptide" evidence="2">
    <location>
        <begin position="1"/>
        <end position="18"/>
    </location>
</feature>
<dbReference type="EMBL" id="JBHSGA010000011">
    <property type="protein sequence ID" value="MFC4526330.1"/>
    <property type="molecule type" value="Genomic_DNA"/>
</dbReference>
<keyword evidence="1" id="KW-0802">TPR repeat</keyword>
<name>A0ABV9C0I7_9GAMM</name>
<dbReference type="PANTHER" id="PTHR22946">
    <property type="entry name" value="DIENELACTONE HYDROLASE DOMAIN-CONTAINING PROTEIN-RELATED"/>
    <property type="match status" value="1"/>
</dbReference>
<dbReference type="Gene3D" id="1.25.40.10">
    <property type="entry name" value="Tetratricopeptide repeat domain"/>
    <property type="match status" value="1"/>
</dbReference>
<keyword evidence="5" id="KW-1185">Reference proteome</keyword>
<dbReference type="SUPFAM" id="SSF53474">
    <property type="entry name" value="alpha/beta-Hydrolases"/>
    <property type="match status" value="1"/>
</dbReference>
<dbReference type="Proteomes" id="UP001595961">
    <property type="component" value="Unassembled WGS sequence"/>
</dbReference>
<feature type="domain" description="Dienelactone hydrolase" evidence="3">
    <location>
        <begin position="165"/>
        <end position="292"/>
    </location>
</feature>
<feature type="repeat" description="TPR" evidence="1">
    <location>
        <begin position="468"/>
        <end position="501"/>
    </location>
</feature>
<evidence type="ECO:0000313" key="5">
    <source>
        <dbReference type="Proteomes" id="UP001595961"/>
    </source>
</evidence>
<protein>
    <submittedName>
        <fullName evidence="4">Dienelactone hydrolase family protein</fullName>
    </submittedName>
</protein>
<dbReference type="InterPro" id="IPR019734">
    <property type="entry name" value="TPR_rpt"/>
</dbReference>
<evidence type="ECO:0000259" key="3">
    <source>
        <dbReference type="Pfam" id="PF01738"/>
    </source>
</evidence>
<accession>A0ABV9C0I7</accession>
<evidence type="ECO:0000256" key="2">
    <source>
        <dbReference type="SAM" id="SignalP"/>
    </source>
</evidence>
<dbReference type="InterPro" id="IPR002925">
    <property type="entry name" value="Dienelactn_hydro"/>
</dbReference>